<keyword evidence="1" id="KW-0472">Membrane</keyword>
<evidence type="ECO:0000313" key="4">
    <source>
        <dbReference type="Proteomes" id="UP000030762"/>
    </source>
</evidence>
<dbReference type="GO" id="GO:0006620">
    <property type="term" value="P:post-translational protein targeting to endoplasmic reticulum membrane"/>
    <property type="evidence" value="ECO:0007669"/>
    <property type="project" value="TreeGrafter"/>
</dbReference>
<dbReference type="Proteomes" id="UP000030762">
    <property type="component" value="Unassembled WGS sequence"/>
</dbReference>
<dbReference type="CDD" id="cd06257">
    <property type="entry name" value="DnaJ"/>
    <property type="match status" value="1"/>
</dbReference>
<feature type="transmembrane region" description="Helical" evidence="1">
    <location>
        <begin position="24"/>
        <end position="46"/>
    </location>
</feature>
<proteinExistence type="predicted"/>
<keyword evidence="4" id="KW-1185">Reference proteome</keyword>
<dbReference type="GO" id="GO:0031207">
    <property type="term" value="C:Sec62/Sec63 complex"/>
    <property type="evidence" value="ECO:0007669"/>
    <property type="project" value="TreeGrafter"/>
</dbReference>
<dbReference type="PANTHER" id="PTHR24075">
    <property type="entry name" value="SEC63 DOMAIN-CONTAINING"/>
    <property type="match status" value="1"/>
</dbReference>
<evidence type="ECO:0000259" key="2">
    <source>
        <dbReference type="PROSITE" id="PS50076"/>
    </source>
</evidence>
<name>T0RYW7_SAPDV</name>
<feature type="transmembrane region" description="Helical" evidence="1">
    <location>
        <begin position="58"/>
        <end position="79"/>
    </location>
</feature>
<keyword evidence="1" id="KW-0812">Transmembrane</keyword>
<dbReference type="GO" id="GO:0006614">
    <property type="term" value="P:SRP-dependent cotranslational protein targeting to membrane"/>
    <property type="evidence" value="ECO:0007669"/>
    <property type="project" value="TreeGrafter"/>
</dbReference>
<dbReference type="PROSITE" id="PS50076">
    <property type="entry name" value="DNAJ_2"/>
    <property type="match status" value="1"/>
</dbReference>
<dbReference type="InterPro" id="IPR036869">
    <property type="entry name" value="J_dom_sf"/>
</dbReference>
<feature type="transmembrane region" description="Helical" evidence="1">
    <location>
        <begin position="172"/>
        <end position="195"/>
    </location>
</feature>
<dbReference type="AlphaFoldDB" id="T0RYW7"/>
<keyword evidence="1" id="KW-1133">Transmembrane helix</keyword>
<dbReference type="GO" id="GO:0003723">
    <property type="term" value="F:RNA binding"/>
    <property type="evidence" value="ECO:0007669"/>
    <property type="project" value="TreeGrafter"/>
</dbReference>
<evidence type="ECO:0000313" key="3">
    <source>
        <dbReference type="EMBL" id="EQC37818.1"/>
    </source>
</evidence>
<organism evidence="3 4">
    <name type="scientific">Saprolegnia diclina (strain VS20)</name>
    <dbReference type="NCBI Taxonomy" id="1156394"/>
    <lineage>
        <taxon>Eukaryota</taxon>
        <taxon>Sar</taxon>
        <taxon>Stramenopiles</taxon>
        <taxon>Oomycota</taxon>
        <taxon>Saprolegniomycetes</taxon>
        <taxon>Saprolegniales</taxon>
        <taxon>Saprolegniaceae</taxon>
        <taxon>Saprolegnia</taxon>
    </lineage>
</organism>
<dbReference type="eggNOG" id="KOG0721">
    <property type="taxonomic scope" value="Eukaryota"/>
</dbReference>
<dbReference type="InterPro" id="IPR001623">
    <property type="entry name" value="DnaJ_domain"/>
</dbReference>
<dbReference type="VEuPathDB" id="FungiDB:SDRG_04842"/>
<dbReference type="PANTHER" id="PTHR24075:SF0">
    <property type="entry name" value="TRANSLOCATION PROTEIN SEC63 HOMOLOG"/>
    <property type="match status" value="1"/>
</dbReference>
<dbReference type="EMBL" id="JH767143">
    <property type="protein sequence ID" value="EQC37818.1"/>
    <property type="molecule type" value="Genomic_DNA"/>
</dbReference>
<accession>T0RYW7</accession>
<dbReference type="RefSeq" id="XP_008608751.1">
    <property type="nucleotide sequence ID" value="XM_008610529.1"/>
</dbReference>
<dbReference type="InParanoid" id="T0RYW7"/>
<dbReference type="InterPro" id="IPR035892">
    <property type="entry name" value="C2_domain_sf"/>
</dbReference>
<dbReference type="Pfam" id="PF00226">
    <property type="entry name" value="DnaJ"/>
    <property type="match status" value="1"/>
</dbReference>
<dbReference type="GeneID" id="19945569"/>
<dbReference type="STRING" id="1156394.T0RYW7"/>
<feature type="domain" description="J" evidence="2">
    <location>
        <begin position="88"/>
        <end position="153"/>
    </location>
</feature>
<dbReference type="SUPFAM" id="SSF46565">
    <property type="entry name" value="Chaperone J-domain"/>
    <property type="match status" value="1"/>
</dbReference>
<dbReference type="Gene3D" id="1.10.287.110">
    <property type="entry name" value="DnaJ domain"/>
    <property type="match status" value="1"/>
</dbReference>
<reference evidence="3 4" key="1">
    <citation type="submission" date="2012-04" db="EMBL/GenBank/DDBJ databases">
        <title>The Genome Sequence of Saprolegnia declina VS20.</title>
        <authorList>
            <consortium name="The Broad Institute Genome Sequencing Platform"/>
            <person name="Russ C."/>
            <person name="Nusbaum C."/>
            <person name="Tyler B."/>
            <person name="van West P."/>
            <person name="Dieguez-Uribeondo J."/>
            <person name="de Bruijn I."/>
            <person name="Tripathy S."/>
            <person name="Jiang R."/>
            <person name="Young S.K."/>
            <person name="Zeng Q."/>
            <person name="Gargeya S."/>
            <person name="Fitzgerald M."/>
            <person name="Haas B."/>
            <person name="Abouelleil A."/>
            <person name="Alvarado L."/>
            <person name="Arachchi H.M."/>
            <person name="Berlin A."/>
            <person name="Chapman S.B."/>
            <person name="Goldberg J."/>
            <person name="Griggs A."/>
            <person name="Gujja S."/>
            <person name="Hansen M."/>
            <person name="Howarth C."/>
            <person name="Imamovic A."/>
            <person name="Larimer J."/>
            <person name="McCowen C."/>
            <person name="Montmayeur A."/>
            <person name="Murphy C."/>
            <person name="Neiman D."/>
            <person name="Pearson M."/>
            <person name="Priest M."/>
            <person name="Roberts A."/>
            <person name="Saif S."/>
            <person name="Shea T."/>
            <person name="Sisk P."/>
            <person name="Sykes S."/>
            <person name="Wortman J."/>
            <person name="Nusbaum C."/>
            <person name="Birren B."/>
        </authorList>
    </citation>
    <scope>NUCLEOTIDE SEQUENCE [LARGE SCALE GENOMIC DNA]</scope>
    <source>
        <strain evidence="3 4">VS20</strain>
    </source>
</reference>
<dbReference type="Gene3D" id="2.60.40.150">
    <property type="entry name" value="C2 domain"/>
    <property type="match status" value="1"/>
</dbReference>
<protein>
    <recommendedName>
        <fullName evidence="2">J domain-containing protein</fullName>
    </recommendedName>
</protein>
<dbReference type="OMA" id="TECHESL"/>
<sequence>MFQPMAKRSATPRLALFKMSPEELTFTLVLVSLYVVPATFFVLRRLVKDPRGCWTKYFALHLLCLLVSYVLIAELYRVIAASSVPTFDPYEILGVREYSTKKTIRKAYRALSKQFHPDKQLGDSLAASKFALIAKAYEALTDPVSIKNFKKFGHPDGPSFHLIDFKAMSGQAGMTIIALVYGSMALLGVAIAMLSGDKYKPEVHMENVERLMAGWHDKMSAFEILNRCIREVKQPLAEKAGGDCCGGGGSLYEMDAEVVAFLDLLESNQVISTLEHRDISRIDQDHVKRDMVALYYFLNERKAKELELTVPCALHARITDIVLQLPYLVEVFVEFSIKVAAEKKSDATTVVTALRLLPALAQGSLTVDAAAIAAQRQRLTTGGKVPALKLSNVALRVDDETDVFPRDWVTLHLQLERLHVVAGALAPAAGTLYDKKSKNHVYRRDHMWVVLQNASTHHLLGAWKIEDGHQRVTDALGFWAPAIIGDVVMDLRVLSTVYLDTECHESLRMKVISANAVIEEITSDDDA</sequence>
<gene>
    <name evidence="3" type="ORF">SDRG_04842</name>
</gene>
<dbReference type="PRINTS" id="PR00625">
    <property type="entry name" value="JDOMAIN"/>
</dbReference>
<dbReference type="SMART" id="SM00271">
    <property type="entry name" value="DnaJ"/>
    <property type="match status" value="1"/>
</dbReference>
<dbReference type="GO" id="GO:0008320">
    <property type="term" value="F:protein transmembrane transporter activity"/>
    <property type="evidence" value="ECO:0007669"/>
    <property type="project" value="TreeGrafter"/>
</dbReference>
<evidence type="ECO:0000256" key="1">
    <source>
        <dbReference type="SAM" id="Phobius"/>
    </source>
</evidence>
<dbReference type="OrthoDB" id="10250354at2759"/>